<feature type="region of interest" description="Disordered" evidence="1">
    <location>
        <begin position="163"/>
        <end position="191"/>
    </location>
</feature>
<dbReference type="GO" id="GO:0003677">
    <property type="term" value="F:DNA binding"/>
    <property type="evidence" value="ECO:0007669"/>
    <property type="project" value="InterPro"/>
</dbReference>
<protein>
    <submittedName>
        <fullName evidence="4">DUF4115 domain-containing protein</fullName>
    </submittedName>
</protein>
<dbReference type="Pfam" id="PF13413">
    <property type="entry name" value="HTH_25"/>
    <property type="match status" value="1"/>
</dbReference>
<dbReference type="KEGG" id="melm:C7H73_06585"/>
<sequence length="317" mass="31917">MSEATAAAGEESGPAQPSLTAGRLLAQRREAAGMHVAALAMMLKVPVAKLQALEADHYEMFADAVYVRALASSACRALKTDPGEVLALLPGAAPVPLRVDKGINASFRDNVHRGSFASPAEPPRSRVLGVAVVLLLAAALAIALWPKGESPASVMALLGRQADAPQPASEAPPKQAVQPEGQPPEPETSQAAPFAVPAAASAPTAAPALVATPLPTQPSAGTPVPAQAAAASAATAGSTEGVLVIRATAPSWVQVRASNGATALQKLLGAGESVVVPGSPPWSVVIGKADSTSVLVRGTPLDLAAIARENVARFEVK</sequence>
<evidence type="ECO:0000256" key="2">
    <source>
        <dbReference type="SAM" id="Phobius"/>
    </source>
</evidence>
<dbReference type="Pfam" id="PF13464">
    <property type="entry name" value="RodZ_C"/>
    <property type="match status" value="1"/>
</dbReference>
<dbReference type="Proteomes" id="UP000241829">
    <property type="component" value="Chromosome"/>
</dbReference>
<keyword evidence="2" id="KW-1133">Transmembrane helix</keyword>
<name>A0A2P1NJY0_9BURK</name>
<keyword evidence="5" id="KW-1185">Reference proteome</keyword>
<dbReference type="InterPro" id="IPR050400">
    <property type="entry name" value="Bact_Cytoskel_RodZ"/>
</dbReference>
<gene>
    <name evidence="4" type="ORF">C7H73_06585</name>
</gene>
<organism evidence="4 5">
    <name type="scientific">Pulveribacter suum</name>
    <dbReference type="NCBI Taxonomy" id="2116657"/>
    <lineage>
        <taxon>Bacteria</taxon>
        <taxon>Pseudomonadati</taxon>
        <taxon>Pseudomonadota</taxon>
        <taxon>Betaproteobacteria</taxon>
        <taxon>Burkholderiales</taxon>
        <taxon>Comamonadaceae</taxon>
        <taxon>Pulveribacter</taxon>
    </lineage>
</organism>
<keyword evidence="2" id="KW-0812">Transmembrane</keyword>
<feature type="transmembrane region" description="Helical" evidence="2">
    <location>
        <begin position="127"/>
        <end position="145"/>
    </location>
</feature>
<reference evidence="5" key="1">
    <citation type="submission" date="2018-03" db="EMBL/GenBank/DDBJ databases">
        <title>Genome sequencing of Melaminivora sp. strain SC2-7.</title>
        <authorList>
            <person name="Kim S.-J."/>
            <person name="Heo J."/>
            <person name="Ahn J.-H."/>
            <person name="Kwon S.-W."/>
        </authorList>
    </citation>
    <scope>NUCLEOTIDE SEQUENCE [LARGE SCALE GENOMIC DNA]</scope>
    <source>
        <strain evidence="5">SC2-7</strain>
    </source>
</reference>
<dbReference type="RefSeq" id="WP_106845930.1">
    <property type="nucleotide sequence ID" value="NZ_CP027792.1"/>
</dbReference>
<dbReference type="Gene3D" id="1.10.260.40">
    <property type="entry name" value="lambda repressor-like DNA-binding domains"/>
    <property type="match status" value="1"/>
</dbReference>
<evidence type="ECO:0000259" key="3">
    <source>
        <dbReference type="Pfam" id="PF13464"/>
    </source>
</evidence>
<dbReference type="InterPro" id="IPR010982">
    <property type="entry name" value="Lambda_DNA-bd_dom_sf"/>
</dbReference>
<accession>A0A2P1NJY0</accession>
<evidence type="ECO:0000313" key="4">
    <source>
        <dbReference type="EMBL" id="AVP57374.1"/>
    </source>
</evidence>
<dbReference type="AlphaFoldDB" id="A0A2P1NJY0"/>
<dbReference type="OrthoDB" id="5293433at2"/>
<dbReference type="PANTHER" id="PTHR34475">
    <property type="match status" value="1"/>
</dbReference>
<proteinExistence type="predicted"/>
<evidence type="ECO:0000256" key="1">
    <source>
        <dbReference type="SAM" id="MobiDB-lite"/>
    </source>
</evidence>
<keyword evidence="2" id="KW-0472">Membrane</keyword>
<dbReference type="PANTHER" id="PTHR34475:SF1">
    <property type="entry name" value="CYTOSKELETON PROTEIN RODZ"/>
    <property type="match status" value="1"/>
</dbReference>
<dbReference type="InterPro" id="IPR025194">
    <property type="entry name" value="RodZ-like_C"/>
</dbReference>
<feature type="domain" description="Cytoskeleton protein RodZ-like C-terminal" evidence="3">
    <location>
        <begin position="244"/>
        <end position="315"/>
    </location>
</feature>
<evidence type="ECO:0000313" key="5">
    <source>
        <dbReference type="Proteomes" id="UP000241829"/>
    </source>
</evidence>
<dbReference type="EMBL" id="CP027792">
    <property type="protein sequence ID" value="AVP57374.1"/>
    <property type="molecule type" value="Genomic_DNA"/>
</dbReference>